<evidence type="ECO:0000313" key="9">
    <source>
        <dbReference type="Proteomes" id="UP000256913"/>
    </source>
</evidence>
<dbReference type="GO" id="GO:0005886">
    <property type="term" value="C:plasma membrane"/>
    <property type="evidence" value="ECO:0007669"/>
    <property type="project" value="UniProtKB-SubCell"/>
</dbReference>
<name>A0A3D9ZVQ8_9ACTN</name>
<feature type="transmembrane region" description="Helical" evidence="5">
    <location>
        <begin position="258"/>
        <end position="280"/>
    </location>
</feature>
<keyword evidence="9" id="KW-1185">Reference proteome</keyword>
<dbReference type="InterPro" id="IPR036640">
    <property type="entry name" value="ABC1_TM_sf"/>
</dbReference>
<dbReference type="PROSITE" id="PS50893">
    <property type="entry name" value="ABC_TRANSPORTER_2"/>
    <property type="match status" value="1"/>
</dbReference>
<protein>
    <submittedName>
        <fullName evidence="8">ABC-type multidrug transport system fused ATPase/permease subunit</fullName>
    </submittedName>
</protein>
<feature type="domain" description="ABC transporter" evidence="6">
    <location>
        <begin position="399"/>
        <end position="630"/>
    </location>
</feature>
<organism evidence="8 9">
    <name type="scientific">Asanoa ferruginea</name>
    <dbReference type="NCBI Taxonomy" id="53367"/>
    <lineage>
        <taxon>Bacteria</taxon>
        <taxon>Bacillati</taxon>
        <taxon>Actinomycetota</taxon>
        <taxon>Actinomycetes</taxon>
        <taxon>Micromonosporales</taxon>
        <taxon>Micromonosporaceae</taxon>
        <taxon>Asanoa</taxon>
    </lineage>
</organism>
<dbReference type="InterPro" id="IPR039421">
    <property type="entry name" value="Type_1_exporter"/>
</dbReference>
<feature type="transmembrane region" description="Helical" evidence="5">
    <location>
        <begin position="70"/>
        <end position="89"/>
    </location>
</feature>
<dbReference type="Proteomes" id="UP000256913">
    <property type="component" value="Unassembled WGS sequence"/>
</dbReference>
<dbReference type="GO" id="GO:0016887">
    <property type="term" value="F:ATP hydrolysis activity"/>
    <property type="evidence" value="ECO:0007669"/>
    <property type="project" value="InterPro"/>
</dbReference>
<feature type="transmembrane region" description="Helical" evidence="5">
    <location>
        <begin position="172"/>
        <end position="194"/>
    </location>
</feature>
<feature type="transmembrane region" description="Helical" evidence="5">
    <location>
        <begin position="292"/>
        <end position="314"/>
    </location>
</feature>
<dbReference type="PROSITE" id="PS50929">
    <property type="entry name" value="ABC_TM1F"/>
    <property type="match status" value="1"/>
</dbReference>
<dbReference type="SUPFAM" id="SSF52540">
    <property type="entry name" value="P-loop containing nucleoside triphosphate hydrolases"/>
    <property type="match status" value="1"/>
</dbReference>
<feature type="transmembrane region" description="Helical" evidence="5">
    <location>
        <begin position="144"/>
        <end position="166"/>
    </location>
</feature>
<accession>A0A3D9ZVQ8</accession>
<dbReference type="EMBL" id="QUMQ01000001">
    <property type="protein sequence ID" value="REG01258.1"/>
    <property type="molecule type" value="Genomic_DNA"/>
</dbReference>
<dbReference type="RefSeq" id="WP_244940451.1">
    <property type="nucleotide sequence ID" value="NZ_QUMQ01000001.1"/>
</dbReference>
<feature type="domain" description="ABC transmembrane type-1" evidence="7">
    <location>
        <begin position="36"/>
        <end position="315"/>
    </location>
</feature>
<keyword evidence="2 5" id="KW-0812">Transmembrane</keyword>
<proteinExistence type="predicted"/>
<comment type="caution">
    <text evidence="8">The sequence shown here is derived from an EMBL/GenBank/DDBJ whole genome shotgun (WGS) entry which is preliminary data.</text>
</comment>
<dbReference type="SUPFAM" id="SSF90123">
    <property type="entry name" value="ABC transporter transmembrane region"/>
    <property type="match status" value="1"/>
</dbReference>
<dbReference type="InterPro" id="IPR003439">
    <property type="entry name" value="ABC_transporter-like_ATP-bd"/>
</dbReference>
<dbReference type="InterPro" id="IPR027417">
    <property type="entry name" value="P-loop_NTPase"/>
</dbReference>
<dbReference type="PANTHER" id="PTHR43394">
    <property type="entry name" value="ATP-DEPENDENT PERMEASE MDL1, MITOCHONDRIAL"/>
    <property type="match status" value="1"/>
</dbReference>
<dbReference type="GO" id="GO:0015421">
    <property type="term" value="F:ABC-type oligopeptide transporter activity"/>
    <property type="evidence" value="ECO:0007669"/>
    <property type="project" value="TreeGrafter"/>
</dbReference>
<dbReference type="Gene3D" id="3.40.50.300">
    <property type="entry name" value="P-loop containing nucleotide triphosphate hydrolases"/>
    <property type="match status" value="1"/>
</dbReference>
<reference evidence="8 9" key="1">
    <citation type="submission" date="2018-08" db="EMBL/GenBank/DDBJ databases">
        <title>Sequencing the genomes of 1000 actinobacteria strains.</title>
        <authorList>
            <person name="Klenk H.-P."/>
        </authorList>
    </citation>
    <scope>NUCLEOTIDE SEQUENCE [LARGE SCALE GENOMIC DNA]</scope>
    <source>
        <strain evidence="8 9">DSM 44099</strain>
    </source>
</reference>
<dbReference type="PROSITE" id="PS00211">
    <property type="entry name" value="ABC_TRANSPORTER_1"/>
    <property type="match status" value="1"/>
</dbReference>
<dbReference type="AlphaFoldDB" id="A0A3D9ZVQ8"/>
<dbReference type="GO" id="GO:0005524">
    <property type="term" value="F:ATP binding"/>
    <property type="evidence" value="ECO:0007669"/>
    <property type="project" value="InterPro"/>
</dbReference>
<dbReference type="Gene3D" id="1.20.1560.10">
    <property type="entry name" value="ABC transporter type 1, transmembrane domain"/>
    <property type="match status" value="1"/>
</dbReference>
<keyword evidence="4 5" id="KW-0472">Membrane</keyword>
<dbReference type="InterPro" id="IPR017871">
    <property type="entry name" value="ABC_transporter-like_CS"/>
</dbReference>
<evidence type="ECO:0000313" key="8">
    <source>
        <dbReference type="EMBL" id="REG01258.1"/>
    </source>
</evidence>
<evidence type="ECO:0000256" key="1">
    <source>
        <dbReference type="ARBA" id="ARBA00004651"/>
    </source>
</evidence>
<dbReference type="CDD" id="cd07346">
    <property type="entry name" value="ABC_6TM_exporters"/>
    <property type="match status" value="1"/>
</dbReference>
<sequence>MPPQIPHADPGVPDTRGPFRYMWWLVRRQPWRVLRGAVVGTAWMVGLAVRPWLISRAVDDGLRTGDHRALLFWVGTIVLSGLVLSWLGIQRHRTMTFVREDATARSAEVLLRHLARTGNSLTRRIAAGEVATVSGRDIGYVSQVLTFTGPGVGAIVAYAAVAVVLWSAAPTLAVTVLLGVPAVVAVVAPLLRRLEAVETDYRRKQGALTARAADIVAGLRVLSGVGGRGLFARRYDRRSQDLRAEGYRVAVPHSWIEALGVAIPGLFLALVVWLAARLAVAGTISVGEMVAVYGYVAILAVPCWFLLGSAHDVIRGRVAARRIIALLAVRPDPAGGPETADAPAGPADLHDPHSGLTVPAGRLVAVAADHPGTAAALADRLARFVASDVTWGGVPIGSVPLAEVRRRIVVGDHDAYLFAGPLRETLRGAAPLETGAAPAKTGAAPLETGAAPLATGAAPAKTGAVPLETGAVPLATGAAPAKTGAVPLETGAALAGTGAARVETGVHAAAAEDVVDSLPDGLDTEVDTQGRTLSGGQRQRVRLARAVLADAEVLILIDPTSAVDAHTEARIAARLRAARAGRTTVLLATSPLLLGQADEVAFLAGGRVTATGGHADLLAREPGYRALVARDSDAEVAG</sequence>
<dbReference type="InterPro" id="IPR011527">
    <property type="entry name" value="ABC1_TM_dom"/>
</dbReference>
<comment type="subcellular location">
    <subcellularLocation>
        <location evidence="1">Cell membrane</location>
        <topology evidence="1">Multi-pass membrane protein</topology>
    </subcellularLocation>
</comment>
<dbReference type="Pfam" id="PF00005">
    <property type="entry name" value="ABC_tran"/>
    <property type="match status" value="1"/>
</dbReference>
<evidence type="ECO:0000256" key="5">
    <source>
        <dbReference type="SAM" id="Phobius"/>
    </source>
</evidence>
<evidence type="ECO:0000259" key="7">
    <source>
        <dbReference type="PROSITE" id="PS50929"/>
    </source>
</evidence>
<dbReference type="Pfam" id="PF00664">
    <property type="entry name" value="ABC_membrane"/>
    <property type="match status" value="1"/>
</dbReference>
<feature type="transmembrane region" description="Helical" evidence="5">
    <location>
        <begin position="33"/>
        <end position="50"/>
    </location>
</feature>
<evidence type="ECO:0000256" key="4">
    <source>
        <dbReference type="ARBA" id="ARBA00023136"/>
    </source>
</evidence>
<dbReference type="PANTHER" id="PTHR43394:SF1">
    <property type="entry name" value="ATP-BINDING CASSETTE SUB-FAMILY B MEMBER 10, MITOCHONDRIAL"/>
    <property type="match status" value="1"/>
</dbReference>
<gene>
    <name evidence="8" type="ORF">DFJ67_7338</name>
</gene>
<evidence type="ECO:0000256" key="2">
    <source>
        <dbReference type="ARBA" id="ARBA00022692"/>
    </source>
</evidence>
<evidence type="ECO:0000256" key="3">
    <source>
        <dbReference type="ARBA" id="ARBA00022989"/>
    </source>
</evidence>
<evidence type="ECO:0000259" key="6">
    <source>
        <dbReference type="PROSITE" id="PS50893"/>
    </source>
</evidence>
<keyword evidence="3 5" id="KW-1133">Transmembrane helix</keyword>